<evidence type="ECO:0000256" key="2">
    <source>
        <dbReference type="ARBA" id="ARBA00004191"/>
    </source>
</evidence>
<evidence type="ECO:0000256" key="1">
    <source>
        <dbReference type="ARBA" id="ARBA00001974"/>
    </source>
</evidence>
<keyword evidence="9" id="KW-1185">Reference proteome</keyword>
<protein>
    <submittedName>
        <fullName evidence="8">Glucose-methanol-choline oxidoreductase, N-terminal</fullName>
    </submittedName>
</protein>
<dbReference type="InterPro" id="IPR036188">
    <property type="entry name" value="FAD/NAD-bd_sf"/>
</dbReference>
<dbReference type="EMBL" id="HG793142">
    <property type="protein sequence ID" value="CRL23111.1"/>
    <property type="molecule type" value="Genomic_DNA"/>
</dbReference>
<dbReference type="PANTHER" id="PTHR11552:SF147">
    <property type="entry name" value="CHOLINE DEHYDROGENASE, MITOCHONDRIAL"/>
    <property type="match status" value="1"/>
</dbReference>
<dbReference type="PANTHER" id="PTHR11552">
    <property type="entry name" value="GLUCOSE-METHANOL-CHOLINE GMC OXIDOREDUCTASE"/>
    <property type="match status" value="1"/>
</dbReference>
<dbReference type="InterPro" id="IPR012132">
    <property type="entry name" value="GMC_OxRdtase"/>
</dbReference>
<name>A0A0G4P9W8_PENC3</name>
<proteinExistence type="inferred from homology"/>
<dbReference type="InterPro" id="IPR000172">
    <property type="entry name" value="GMC_OxRdtase_N"/>
</dbReference>
<dbReference type="Proteomes" id="UP000053732">
    <property type="component" value="Unassembled WGS sequence"/>
</dbReference>
<organism evidence="8 9">
    <name type="scientific">Penicillium camemberti (strain FM 013)</name>
    <dbReference type="NCBI Taxonomy" id="1429867"/>
    <lineage>
        <taxon>Eukaryota</taxon>
        <taxon>Fungi</taxon>
        <taxon>Dikarya</taxon>
        <taxon>Ascomycota</taxon>
        <taxon>Pezizomycotina</taxon>
        <taxon>Eurotiomycetes</taxon>
        <taxon>Eurotiomycetidae</taxon>
        <taxon>Eurotiales</taxon>
        <taxon>Aspergillaceae</taxon>
        <taxon>Penicillium</taxon>
    </lineage>
</organism>
<keyword evidence="6" id="KW-0274">FAD</keyword>
<dbReference type="PROSITE" id="PS00624">
    <property type="entry name" value="GMC_OXRED_2"/>
    <property type="match status" value="1"/>
</dbReference>
<dbReference type="AlphaFoldDB" id="A0A0G4P9W8"/>
<evidence type="ECO:0000256" key="5">
    <source>
        <dbReference type="ARBA" id="ARBA00022630"/>
    </source>
</evidence>
<keyword evidence="4" id="KW-0964">Secreted</keyword>
<dbReference type="GO" id="GO:0050660">
    <property type="term" value="F:flavin adenine dinucleotide binding"/>
    <property type="evidence" value="ECO:0007669"/>
    <property type="project" value="InterPro"/>
</dbReference>
<gene>
    <name evidence="8" type="ORF">PCAMFM013_S009g000051</name>
</gene>
<evidence type="ECO:0000256" key="4">
    <source>
        <dbReference type="ARBA" id="ARBA00022512"/>
    </source>
</evidence>
<keyword evidence="4" id="KW-0134">Cell wall</keyword>
<keyword evidence="5" id="KW-0285">Flavoprotein</keyword>
<comment type="cofactor">
    <cofactor evidence="1">
        <name>FAD</name>
        <dbReference type="ChEBI" id="CHEBI:57692"/>
    </cofactor>
</comment>
<evidence type="ECO:0000313" key="9">
    <source>
        <dbReference type="Proteomes" id="UP000053732"/>
    </source>
</evidence>
<sequence length="197" mass="21268">MTFPNIPSTIDYPIVGGRTAGLVVACRLSDNPVVRVVLSDGGPMPRMTVKFKNSKYGTLEAKTEGCPQDTYISYPCGPQAGALHTSKLLKLSGIGDKYRLNRLGIPLVSDQPAVDESLQNNVTSMCPVPLNPHPHFNGISLGFKDAIFVHLDQQEQSKLFTERARSVGLAERVIRSIPGSPDEASAVLLVTAIPVTW</sequence>
<evidence type="ECO:0000256" key="6">
    <source>
        <dbReference type="ARBA" id="ARBA00022827"/>
    </source>
</evidence>
<accession>A0A0G4P9W8</accession>
<feature type="domain" description="Glucose-methanol-choline oxidoreductase N-terminal" evidence="7">
    <location>
        <begin position="81"/>
        <end position="95"/>
    </location>
</feature>
<dbReference type="GO" id="GO:0016614">
    <property type="term" value="F:oxidoreductase activity, acting on CH-OH group of donors"/>
    <property type="evidence" value="ECO:0007669"/>
    <property type="project" value="InterPro"/>
</dbReference>
<comment type="subcellular location">
    <subcellularLocation>
        <location evidence="2">Secreted</location>
        <location evidence="2">Cell wall</location>
    </subcellularLocation>
</comment>
<dbReference type="Gene3D" id="3.50.50.60">
    <property type="entry name" value="FAD/NAD(P)-binding domain"/>
    <property type="match status" value="2"/>
</dbReference>
<comment type="similarity">
    <text evidence="3">Belongs to the GMC oxidoreductase family.</text>
</comment>
<evidence type="ECO:0000313" key="8">
    <source>
        <dbReference type="EMBL" id="CRL23111.1"/>
    </source>
</evidence>
<evidence type="ECO:0000256" key="3">
    <source>
        <dbReference type="ARBA" id="ARBA00010790"/>
    </source>
</evidence>
<reference evidence="8 9" key="1">
    <citation type="journal article" date="2014" name="Nat. Commun.">
        <title>Multiple recent horizontal transfers of a large genomic region in cheese making fungi.</title>
        <authorList>
            <person name="Cheeseman K."/>
            <person name="Ropars J."/>
            <person name="Renault P."/>
            <person name="Dupont J."/>
            <person name="Gouzy J."/>
            <person name="Branca A."/>
            <person name="Abraham A.L."/>
            <person name="Ceppi M."/>
            <person name="Conseiller E."/>
            <person name="Debuchy R."/>
            <person name="Malagnac F."/>
            <person name="Goarin A."/>
            <person name="Silar P."/>
            <person name="Lacoste S."/>
            <person name="Sallet E."/>
            <person name="Bensimon A."/>
            <person name="Giraud T."/>
            <person name="Brygoo Y."/>
        </authorList>
    </citation>
    <scope>NUCLEOTIDE SEQUENCE [LARGE SCALE GENOMIC DNA]</scope>
    <source>
        <strain evidence="9">FM 013</strain>
    </source>
</reference>
<evidence type="ECO:0000259" key="7">
    <source>
        <dbReference type="PROSITE" id="PS00624"/>
    </source>
</evidence>